<feature type="signal peptide" evidence="1">
    <location>
        <begin position="1"/>
        <end position="18"/>
    </location>
</feature>
<reference evidence="3" key="1">
    <citation type="submission" date="2022-11" db="UniProtKB">
        <authorList>
            <consortium name="WormBaseParasite"/>
        </authorList>
    </citation>
    <scope>IDENTIFICATION</scope>
</reference>
<dbReference type="WBParaSite" id="Gr19_v10_g875.t1">
    <property type="protein sequence ID" value="Gr19_v10_g875.t1"/>
    <property type="gene ID" value="Gr19_v10_g875"/>
</dbReference>
<sequence>MLTFFFIALLVNFGKTAATPDEDVRQMLAELEIVSGPTMDVASTLKKVTKVSMPFLQAIHLVSSLAAAGMKNDFKPTTDEFEAMVYLNRKITEHFVEMDLNIERLRNSMNYDYSLREYGNVVTLNLDIIEPTFLRVINPEKDPPIWRDDFVRACNSDLSPLNTLKWLNLRVNRFCTMPTKCEAHIYSRINDLFFEIEGKVENDDESFRSAYMEYKQNMIVTLTSMSVKMANQKMARLRTLMLEPNVTFMYFEDVWELVKNDSSLQPEPEEKPCLLKEAIETNQYKRESLVNTIEIVRRDIARLEMIAGMCANVSTAGSEKKMVELFDEINALVVGMSNKMEKWFKRKLKLAWPNVILSHAKERYGKSSHLSKYQFNGTARSVLFSANERGPPEYLHSVLITRAWDSQEWFWAPCAYSSGCTKAMNWRGTHLVLTRHPILALDRTINAHQWLANVRQNITDIIASNWKTSSLPWLLNQINIGIGGGIRDPDLFANVAFLHNSNLQAEKCLIHYGIAGTWVHRTNLTSFERLGLIEYPFQSSDHRNFEHA</sequence>
<accession>A0A914IAB1</accession>
<evidence type="ECO:0000256" key="1">
    <source>
        <dbReference type="SAM" id="SignalP"/>
    </source>
</evidence>
<keyword evidence="1" id="KW-0732">Signal</keyword>
<dbReference type="AlphaFoldDB" id="A0A914IAB1"/>
<feature type="chain" id="PRO_5038007924" evidence="1">
    <location>
        <begin position="19"/>
        <end position="548"/>
    </location>
</feature>
<evidence type="ECO:0000313" key="3">
    <source>
        <dbReference type="WBParaSite" id="Gr19_v10_g875.t1"/>
    </source>
</evidence>
<dbReference type="Proteomes" id="UP000887572">
    <property type="component" value="Unplaced"/>
</dbReference>
<evidence type="ECO:0000313" key="2">
    <source>
        <dbReference type="Proteomes" id="UP000887572"/>
    </source>
</evidence>
<protein>
    <submittedName>
        <fullName evidence="3">Uncharacterized protein</fullName>
    </submittedName>
</protein>
<proteinExistence type="predicted"/>
<keyword evidence="2" id="KW-1185">Reference proteome</keyword>
<organism evidence="2 3">
    <name type="scientific">Globodera rostochiensis</name>
    <name type="common">Golden nematode worm</name>
    <name type="synonym">Heterodera rostochiensis</name>
    <dbReference type="NCBI Taxonomy" id="31243"/>
    <lineage>
        <taxon>Eukaryota</taxon>
        <taxon>Metazoa</taxon>
        <taxon>Ecdysozoa</taxon>
        <taxon>Nematoda</taxon>
        <taxon>Chromadorea</taxon>
        <taxon>Rhabditida</taxon>
        <taxon>Tylenchina</taxon>
        <taxon>Tylenchomorpha</taxon>
        <taxon>Tylenchoidea</taxon>
        <taxon>Heteroderidae</taxon>
        <taxon>Heteroderinae</taxon>
        <taxon>Globodera</taxon>
    </lineage>
</organism>
<name>A0A914IAB1_GLORO</name>